<evidence type="ECO:0000313" key="3">
    <source>
        <dbReference type="Proteomes" id="UP000323011"/>
    </source>
</evidence>
<feature type="region of interest" description="Disordered" evidence="1">
    <location>
        <begin position="4302"/>
        <end position="4323"/>
    </location>
</feature>
<protein>
    <submittedName>
        <fullName evidence="2">Uncharacterized protein</fullName>
    </submittedName>
</protein>
<feature type="region of interest" description="Disordered" evidence="1">
    <location>
        <begin position="3400"/>
        <end position="3422"/>
    </location>
</feature>
<sequence>MGVPFPPDAVASGSGNAEAAFPGVEEPLAGSPGGDALLVFKNPGDAVWSTVTAVSGALGGGTIEVVASAGNVSMHTGARIFANGENGKFLASVTVASGAGSGGAIAVRAPQGSIIGGSTLQAHGGGSESSSGGYGGAGGGGRILLQTRNSVAASEPNAVAGCLDNAVRASAFGGQYYSREAASAGTIAHVAGGEFVSLRVDNNNVLTALATVLPPADAPVGFQSIGANGTTPLEFPGADVESAIRQAARPWRSIMVTGKARVTPAIAARAVVLETTRQAQALGLAVPLDATAIDGLLVPEPLERKPLSESAYNSSDLFRLDPPTASESVPAGYWGEIVADPNAQLWTADLWDRAERGMSAPGMGGQAPGPLRFAPAFSALVVGSLRIDAGASISGADRLDVVTLQADIRGELLAGQQLRLQDGFDGDSLSVPLPKEWEGAAAACAAEGNAAALSSFSILEEETAMQDNEAVVAARGNTASDLRSSNISRGFLTAYTASPVLALKFGQVATLSGLVAASLDSGALGGGGDLHDIRIDVRRNELGRWEQVDLAASMLPTASPQGPSMIQFQRTEAFDGAFDVTYGTVAAPSMLGSGGGAGIVGGVPTSRGGRGGGVVRVEVASGTPIVADASTAAAVGGSLFIATSGRIVADGEASPDGSGGGGSGGSVVAVADRMIGKGIISAHGGGYASPGQVGGAGGGGRIHVAVSQELVNSIAAGWAPSVAAYGSTAAPCGGGAGTVLLTVGQSHTLVIDAGAAQDSALQAVTPVGETYLTSSLQLGQLDVTRGAMVAASSANTSDAALPVGGLLVEPLGKVVGRKVNIRAQEILLDQSATVEARAGVRLVASDEEMLAGSGKPRSFRQCAQNQGADPTTGRLFDIPWKWAETDVTMSLDGFNGGAWVDPESLRDGDNMTGFRTAYSQYPIIQFDRPTWINGLEVQGPGFLPEASESEGWYWYINFRKSAGDAFQHVDASSAGIDDRNSLHFLRQVRFARPVLAVELQLVRGAHFALSELADLLRVASGAGGAYGGHGGSNRYMEGLGPKLPAKPPVSTGGQANGLALKPHEQFGSGGGDPVHLLPEASAAWAGTAGSGGGIIAVRSLSTLKLGTGVTSSFRAEGGAPAALTGSIRGGCGSGGGILVSAAVLLGAVEISADSQAAYPPTGGGSGGRILVQSQHPRVPKSIQAHAYGGQGYGFSGVDDRVGSGAAGTVVVEANSSRTLIVADKLAPARDTGLKLSVPGVFTPLPDDFVANSGAFDESPNRLHRVIVTEKALLQLPDNATLRAESLQVDQSSRINGSAFTIDVRRADIHGFVTATRGLSWTDRSFRGKSGLAGSPGTHAVWHRDDIESRGSEAHALACDPRFTNEQGRVSGWRAVSSPREKDVYTSDGLLADADAHTPAAVTEAVYYGFLHLELHPQESVPLQDVFMLAHTGHEATFSGVHLFAASSPIAGRLDPSDAYNERLSGSRQNWQSVPNHANWSRVSNTAYAGQSRNTMIRFQPQGAAANAFRVSLASYHPVAYSTVSELMPVCGADLTVFADASRVTCGEELTVDEHGGGFGDSWRERTGGCRVDVDLQRKSSHVVLEGTIRASNISLSAPFLVVAGDVSASGLGHPANTGPGAPPQVDRSKCRVRRSGSSAGHGGVGARSCTLFSDECGSPVAANPRNHLHGGRAYGSVALPSTWGSGGADSYNFQVSTSGQHHGQGGSGGGVVRVSAGQALVLGTSPRCQECLLAKGSPGSADTWHQTSGGSGSGGSIAISARTVMDIGGGANVEGGAAGSASGASGRILLRTGVEPLPETVSRLRAGAATYAVTCFGGAGSVLIEVAVDPTRFSATLEPATSSATAVAAFNRTLHLRAANGNPDVQAVTPWPWSRTHVNEAPDASLPRSQWTSDPALWLPQHDVSLIEPLPDAFLDFAILDNVVVHATPGTAVSAGHLHVGPAAMVVGDESVRVSVLEMELLGAIEAVNHTIVDDSDWRADHSATAARLHARCDASERAAYRRYAAGVHKTGKGVEPMHVIDGASAGLSDQDFRTGVSWSAENENWLQFDFGQSVSLDRVVVSTMAQDFPGSRTGAVTVWLSTDGVTFRSAWSGGPAWSQDTTLRETDIAVRWPAQRARYWRISSTTKTLALSKVDWGCGGDPMWVLQPLSKLLCTGYLCRLQMKQKAAGARAIIHGAVSGSRMELSVTEALSIGAVAVDANGRGYADSAGPGTPAVVEPPGECLERLGGAGASHGGQGGVSVQRSTSASCAADDPKYALPFSAGEPYGLAWTPDAFGSGGGMAWEFDCPSPLPLGSGVLSRWCARGGAGGGVIHVSTNRLWLASSKLQADGMPGGPGHYHSGGGGSGGSIHIAAQYVGGVAEITASGGTSTGSAGGGGRIAIRATADIDSRLALRAWGQSAGTDSNATSAGGTIVTTTTGYSALFVESTSHVAPVAVTPLPSDTPDDLDLVSVDAFGRLWVQDGRRLKADQVRVGPTAYILGNSFMVDALRVQLRKGAGVKGSHIRASKSLVITDESFANSLEPEAMIWRFGKGHSRVNPGWAHSPLGSGRIDGDAPKCSSASELMNPAEVKSVHGAYLDYAGHNCATSDVEARQFLLDDNDETGVCVNPVTGHLGGIVLVYDRPVTFSQVRLRLQKPKTTEARVYQSLRLSTMNNVTASLQDPDWKQVSGEMTEEAPTPAADGLYAPASDVIYFTMRHPVAATHVLIEHNTGYALLLGRVEPQCTSTGLSMIPSSSGTTETAPAISCEERGCSLAISLTHPASIVHAFGEISGSSVTLRAPHVRVGHDIHADQAGYAAGAGPGSPGRSIWTPHDPKYSGRTCPELSVVAGAGGSHGGHGGPSCATSQPCAPSSVAGVSYGLATSPWEFGSGGQTVFVNGQEAVGYAGAGGGRVSIEATAGDIYFEQSLSKPNAATPPRVSADGQPGVYFSAQSHGGGGGAGGSVSLTARAVRGLGVVATRGGAYASASGSGGGGRVAVRASQGVEPRVSLEVQGGSASAACSGASGTLYVVTEALGERLMVKNSVPVAAVTPWPEDAPSTLNLAWVGDNSRVALTDEQILMGRRIRVHHTASVEPLRSFNGTLPSLQARKITLRGRQIDLYGAVEATGPGSSVSVGSDVLFMHRNGKVASTGHVEILGRDEVAERNDSPISLQAAPAEQGGTAWVHEAVCSAQDTVKVHRFRGYRDPEKALLSVSELSALTDGDLQTFVSFNQAFDLYFVDSQGSRVATNVNALTGVVGAHPHDLVYSYVYGLRGNGEGAEREVDAGAVFANFEDEEVITQFGQEWSFDIRTGFDAGQKLMGERGRFRIHFQQPLVNITGIRVVSSHYTYTPKLYELGFECDERFVGMTAPTSVDCETERCLVEFKTRRSVIASRGRVRGGDVDVSAQEVVIGHGGIVDSTGLGHPADSGPGTPLQPSRNIGKKVCRGTASGSGAGHGGRGGPHNVLLSECGDVVTPAAHPRIHGGLSYGDAELPREFGSGGASGYSWAQPEQASGLGGSGGGRIRMGTSGAILLAGQVSADGLPGVYFAPKAGEYGAGGGGSGGSILLSSGAGVALPGTAFARGGGYPYHAGAGSGGRIAILADRGLVELENDARHAATGAVSDVDSFGAPGTVLVSDLNRRELHIRNDARRAWAAEVETPWPLQLARPLSLARVKLATVRVGLHPSEALRVGDSVPPADEASSQGAIWQAQSISMEQGAWALATALDVRALAVQTDLSSILRGESSLRVRDAAFAAQAQQLSMAGRCLAGGLRGRFTVTDHLGAARPRATLQDGDMTTYFTDHTLVFAFPTPVPLSSLRIKSASPGSAYYSIKISALRQGGDPLVAEDWTDVFVSVMTETPTSHGNRWRRWVWPLVEATHWRLLAIRGYGLYAAEAEWGCEGDHFLFDGLLECTGELCEVETRGTSALHMTAVRGVVRGATVSIVDQHTRLDMLPGVTPTTGVYAAGAGPPSRPYSRRAGFADRPAGRSEAACGRSVSTGGSGGGHGGDGGTNGHLGTTEMAQCGENSLPGLSHGLATAPWSFGGAGADGVESGESRAQGARGGGRILVQGSKWVEFGNGAVIDASGADSANFVSGRGLGVESGAGAGGSVQLRGGSIVGVGSVRAKGGSGPASYGGGAGGGGRIAVFAANGLDEGVDLSASGGFQALGTRHGAAGTVYLELAGRTEMVVDAKAVIPSRVGYSPVPHTQWPPDLADTVDLVRIRNGALVSIAEDTTERARRVELDPTSVLEGGSFELAVASALLRGTVQASASLKVSDNGFEEAAFAETLSLGGGAASICGASGPLLRQTLPPLWMASQGDGASAHRQSSDALSDADPRTGVNVAGNTWIEFDFGRPVSLSFARILSTSNYVQFFASNSSMNASAAADFKYPYTGTGPFPMGPASVEASDFSPTEVVLVRFQRVTTARFWQRGRRSKIAPSTSIYEETSPC</sequence>
<evidence type="ECO:0000256" key="1">
    <source>
        <dbReference type="SAM" id="MobiDB-lite"/>
    </source>
</evidence>
<keyword evidence="3" id="KW-1185">Reference proteome</keyword>
<dbReference type="EMBL" id="VLTN01000043">
    <property type="protein sequence ID" value="KAA0149448.1"/>
    <property type="molecule type" value="Genomic_DNA"/>
</dbReference>
<accession>A0A5A8C9G4</accession>
<gene>
    <name evidence="2" type="ORF">FNF29_06001</name>
</gene>
<feature type="region of interest" description="Disordered" evidence="1">
    <location>
        <begin position="3949"/>
        <end position="4003"/>
    </location>
</feature>
<evidence type="ECO:0000313" key="2">
    <source>
        <dbReference type="EMBL" id="KAA0149448.1"/>
    </source>
</evidence>
<dbReference type="Gene3D" id="2.60.120.260">
    <property type="entry name" value="Galactose-binding domain-like"/>
    <property type="match status" value="1"/>
</dbReference>
<dbReference type="PANTHER" id="PTHR31513:SF2">
    <property type="entry name" value="MRAZ"/>
    <property type="match status" value="1"/>
</dbReference>
<proteinExistence type="predicted"/>
<dbReference type="InterPro" id="IPR008979">
    <property type="entry name" value="Galactose-bd-like_sf"/>
</dbReference>
<dbReference type="SUPFAM" id="SSF49785">
    <property type="entry name" value="Galactose-binding domain-like"/>
    <property type="match status" value="1"/>
</dbReference>
<name>A0A5A8C9G4_CAFRO</name>
<comment type="caution">
    <text evidence="2">The sequence shown here is derived from an EMBL/GenBank/DDBJ whole genome shotgun (WGS) entry which is preliminary data.</text>
</comment>
<dbReference type="Proteomes" id="UP000323011">
    <property type="component" value="Unassembled WGS sequence"/>
</dbReference>
<dbReference type="PANTHER" id="PTHR31513">
    <property type="entry name" value="EPHRIN TYPE-B RECEPTOR"/>
    <property type="match status" value="1"/>
</dbReference>
<feature type="compositionally biased region" description="Gly residues" evidence="1">
    <location>
        <begin position="3984"/>
        <end position="3998"/>
    </location>
</feature>
<reference evidence="2 3" key="1">
    <citation type="submission" date="2019-07" db="EMBL/GenBank/DDBJ databases">
        <title>Genomes of Cafeteria roenbergensis.</title>
        <authorList>
            <person name="Fischer M.G."/>
            <person name="Hackl T."/>
            <person name="Roman M."/>
        </authorList>
    </citation>
    <scope>NUCLEOTIDE SEQUENCE [LARGE SCALE GENOMIC DNA]</scope>
    <source>
        <strain evidence="2 3">BVI</strain>
    </source>
</reference>
<organism evidence="2 3">
    <name type="scientific">Cafeteria roenbergensis</name>
    <name type="common">Marine flagellate</name>
    <dbReference type="NCBI Taxonomy" id="33653"/>
    <lineage>
        <taxon>Eukaryota</taxon>
        <taxon>Sar</taxon>
        <taxon>Stramenopiles</taxon>
        <taxon>Bigyra</taxon>
        <taxon>Opalozoa</taxon>
        <taxon>Bicosoecida</taxon>
        <taxon>Cafeteriaceae</taxon>
        <taxon>Cafeteria</taxon>
    </lineage>
</organism>